<dbReference type="FunFam" id="1.10.1370.40:FF:000009">
    <property type="entry name" value="Zincin-like metalloproteases family protein"/>
    <property type="match status" value="1"/>
</dbReference>
<evidence type="ECO:0000256" key="6">
    <source>
        <dbReference type="ARBA" id="ARBA00023049"/>
    </source>
</evidence>
<dbReference type="EMBL" id="CM001221">
    <property type="protein sequence ID" value="AES95911.2"/>
    <property type="molecule type" value="Genomic_DNA"/>
</dbReference>
<dbReference type="CDD" id="cd06456">
    <property type="entry name" value="M3A_DCP"/>
    <property type="match status" value="1"/>
</dbReference>
<dbReference type="eggNOG" id="KOG2089">
    <property type="taxonomic scope" value="Eukaryota"/>
</dbReference>
<dbReference type="GO" id="GO:0006508">
    <property type="term" value="P:proteolysis"/>
    <property type="evidence" value="ECO:0000318"/>
    <property type="project" value="GO_Central"/>
</dbReference>
<dbReference type="InterPro" id="IPR045090">
    <property type="entry name" value="Pept_M3A_M3B"/>
</dbReference>
<comment type="cofactor">
    <cofactor evidence="9">
        <name>Zn(2+)</name>
        <dbReference type="ChEBI" id="CHEBI:29105"/>
    </cofactor>
    <text evidence="9">Binds 1 zinc ion.</text>
</comment>
<comment type="catalytic activity">
    <reaction evidence="7">
        <text>Hydrolysis of oligopeptides, with broad specificity. Gly or Ala commonly occur as P1 or P1' residues, but more distant residues are also important, as is shown by the fact that Z-Gly-Pro-Gly-|-Gly-Pro-Ala is cleaved, but not Z-(Gly)(5).</text>
        <dbReference type="EC" id="3.4.24.70"/>
    </reaction>
</comment>
<dbReference type="GO" id="GO:0046872">
    <property type="term" value="F:metal ion binding"/>
    <property type="evidence" value="ECO:0007669"/>
    <property type="project" value="UniProtKB-UniRule"/>
</dbReference>
<proteinExistence type="inferred from homology"/>
<dbReference type="Gene3D" id="1.10.1370.40">
    <property type="match status" value="3"/>
</dbReference>
<keyword evidence="15" id="KW-1185">Reference proteome</keyword>
<keyword evidence="4 9" id="KW-0378">Hydrolase</keyword>
<evidence type="ECO:0000256" key="4">
    <source>
        <dbReference type="ARBA" id="ARBA00022801"/>
    </source>
</evidence>
<keyword evidence="6 9" id="KW-0482">Metalloprotease</keyword>
<dbReference type="EC" id="3.4.24.70" evidence="8"/>
<dbReference type="FunFam" id="3.40.390.10:FF:000009">
    <property type="entry name" value="Oligopeptidase A"/>
    <property type="match status" value="1"/>
</dbReference>
<reference evidence="12 15" key="1">
    <citation type="journal article" date="2011" name="Nature">
        <title>The Medicago genome provides insight into the evolution of rhizobial symbioses.</title>
        <authorList>
            <person name="Young N.D."/>
            <person name="Debelle F."/>
            <person name="Oldroyd G.E."/>
            <person name="Geurts R."/>
            <person name="Cannon S.B."/>
            <person name="Udvardi M.K."/>
            <person name="Benedito V.A."/>
            <person name="Mayer K.F."/>
            <person name="Gouzy J."/>
            <person name="Schoof H."/>
            <person name="Van de Peer Y."/>
            <person name="Proost S."/>
            <person name="Cook D.R."/>
            <person name="Meyers B.C."/>
            <person name="Spannagl M."/>
            <person name="Cheung F."/>
            <person name="De Mita S."/>
            <person name="Krishnakumar V."/>
            <person name="Gundlach H."/>
            <person name="Zhou S."/>
            <person name="Mudge J."/>
            <person name="Bharti A.K."/>
            <person name="Murray J.D."/>
            <person name="Naoumkina M.A."/>
            <person name="Rosen B."/>
            <person name="Silverstein K.A."/>
            <person name="Tang H."/>
            <person name="Rombauts S."/>
            <person name="Zhao P.X."/>
            <person name="Zhou P."/>
            <person name="Barbe V."/>
            <person name="Bardou P."/>
            <person name="Bechner M."/>
            <person name="Bellec A."/>
            <person name="Berger A."/>
            <person name="Berges H."/>
            <person name="Bidwell S."/>
            <person name="Bisseling T."/>
            <person name="Choisne N."/>
            <person name="Couloux A."/>
            <person name="Denny R."/>
            <person name="Deshpande S."/>
            <person name="Dai X."/>
            <person name="Doyle J.J."/>
            <person name="Dudez A.M."/>
            <person name="Farmer A.D."/>
            <person name="Fouteau S."/>
            <person name="Franken C."/>
            <person name="Gibelin C."/>
            <person name="Gish J."/>
            <person name="Goldstein S."/>
            <person name="Gonzalez A.J."/>
            <person name="Green P.J."/>
            <person name="Hallab A."/>
            <person name="Hartog M."/>
            <person name="Hua A."/>
            <person name="Humphray S.J."/>
            <person name="Jeong D.H."/>
            <person name="Jing Y."/>
            <person name="Jocker A."/>
            <person name="Kenton S.M."/>
            <person name="Kim D.J."/>
            <person name="Klee K."/>
            <person name="Lai H."/>
            <person name="Lang C."/>
            <person name="Lin S."/>
            <person name="Macmil S.L."/>
            <person name="Magdelenat G."/>
            <person name="Matthews L."/>
            <person name="McCorrison J."/>
            <person name="Monaghan E.L."/>
            <person name="Mun J.H."/>
            <person name="Najar F.Z."/>
            <person name="Nicholson C."/>
            <person name="Noirot C."/>
            <person name="O'Bleness M."/>
            <person name="Paule C.R."/>
            <person name="Poulain J."/>
            <person name="Prion F."/>
            <person name="Qin B."/>
            <person name="Qu C."/>
            <person name="Retzel E.F."/>
            <person name="Riddle C."/>
            <person name="Sallet E."/>
            <person name="Samain S."/>
            <person name="Samson N."/>
            <person name="Sanders I."/>
            <person name="Saurat O."/>
            <person name="Scarpelli C."/>
            <person name="Schiex T."/>
            <person name="Segurens B."/>
            <person name="Severin A.J."/>
            <person name="Sherrier D.J."/>
            <person name="Shi R."/>
            <person name="Sims S."/>
            <person name="Singer S.R."/>
            <person name="Sinharoy S."/>
            <person name="Sterck L."/>
            <person name="Viollet A."/>
            <person name="Wang B.B."/>
            <person name="Wang K."/>
            <person name="Wang M."/>
            <person name="Wang X."/>
            <person name="Warfsmann J."/>
            <person name="Weissenbach J."/>
            <person name="White D.D."/>
            <person name="White J.D."/>
            <person name="Wiley G.B."/>
            <person name="Wincker P."/>
            <person name="Xing Y."/>
            <person name="Yang L."/>
            <person name="Yao Z."/>
            <person name="Ying F."/>
            <person name="Zhai J."/>
            <person name="Zhou L."/>
            <person name="Zuber A."/>
            <person name="Denarie J."/>
            <person name="Dixon R.A."/>
            <person name="May G.D."/>
            <person name="Schwartz D.C."/>
            <person name="Rogers J."/>
            <person name="Quetier F."/>
            <person name="Town C.D."/>
            <person name="Roe B.A."/>
        </authorList>
    </citation>
    <scope>NUCLEOTIDE SEQUENCE [LARGE SCALE GENOMIC DNA]</scope>
    <source>
        <strain evidence="12">A17</strain>
        <strain evidence="14 15">cv. Jemalong A17</strain>
    </source>
</reference>
<dbReference type="HOGENOM" id="CLU_001805_4_1_1"/>
<evidence type="ECO:0000313" key="15">
    <source>
        <dbReference type="Proteomes" id="UP000002051"/>
    </source>
</evidence>
<feature type="domain" description="Oligopeptidase A N-terminal" evidence="11">
    <location>
        <begin position="120"/>
        <end position="242"/>
    </location>
</feature>
<evidence type="ECO:0000313" key="12">
    <source>
        <dbReference type="EMBL" id="AES95911.2"/>
    </source>
</evidence>
<accession>G7KGF6</accession>
<name>G7KGF6_MEDTR</name>
<evidence type="ECO:0000256" key="8">
    <source>
        <dbReference type="ARBA" id="ARBA00026100"/>
    </source>
</evidence>
<accession>A0A0C3XFX6</accession>
<evidence type="ECO:0000313" key="14">
    <source>
        <dbReference type="EnsemblPlants" id="AES95911"/>
    </source>
</evidence>
<dbReference type="STRING" id="3880.G7KGF6"/>
<dbReference type="EMBL" id="PSQE01000005">
    <property type="protein sequence ID" value="RHN54878.1"/>
    <property type="molecule type" value="Genomic_DNA"/>
</dbReference>
<dbReference type="OrthoDB" id="534666at2759"/>
<dbReference type="MEROPS" id="M03.A01"/>
<dbReference type="InterPro" id="IPR034005">
    <property type="entry name" value="M3A_DCP"/>
</dbReference>
<dbReference type="Proteomes" id="UP000265566">
    <property type="component" value="Chromosome 5"/>
</dbReference>
<evidence type="ECO:0000256" key="1">
    <source>
        <dbReference type="ARBA" id="ARBA00006040"/>
    </source>
</evidence>
<dbReference type="Proteomes" id="UP000002051">
    <property type="component" value="Chromosome 5"/>
</dbReference>
<keyword evidence="3 9" id="KW-0479">Metal-binding</keyword>
<evidence type="ECO:0000256" key="5">
    <source>
        <dbReference type="ARBA" id="ARBA00022833"/>
    </source>
</evidence>
<dbReference type="PANTHER" id="PTHR11804:SF83">
    <property type="entry name" value="LD37516P"/>
    <property type="match status" value="1"/>
</dbReference>
<dbReference type="GO" id="GO:0005829">
    <property type="term" value="C:cytosol"/>
    <property type="evidence" value="ECO:0007669"/>
    <property type="project" value="UniProtKB-ARBA"/>
</dbReference>
<organism evidence="12 15">
    <name type="scientific">Medicago truncatula</name>
    <name type="common">Barrel medic</name>
    <name type="synonym">Medicago tribuloides</name>
    <dbReference type="NCBI Taxonomy" id="3880"/>
    <lineage>
        <taxon>Eukaryota</taxon>
        <taxon>Viridiplantae</taxon>
        <taxon>Streptophyta</taxon>
        <taxon>Embryophyta</taxon>
        <taxon>Tracheophyta</taxon>
        <taxon>Spermatophyta</taxon>
        <taxon>Magnoliopsida</taxon>
        <taxon>eudicotyledons</taxon>
        <taxon>Gunneridae</taxon>
        <taxon>Pentapetalae</taxon>
        <taxon>rosids</taxon>
        <taxon>fabids</taxon>
        <taxon>Fabales</taxon>
        <taxon>Fabaceae</taxon>
        <taxon>Papilionoideae</taxon>
        <taxon>50 kb inversion clade</taxon>
        <taxon>NPAAA clade</taxon>
        <taxon>Hologalegina</taxon>
        <taxon>IRL clade</taxon>
        <taxon>Trifolieae</taxon>
        <taxon>Medicago</taxon>
    </lineage>
</organism>
<dbReference type="GO" id="GO:0004222">
    <property type="term" value="F:metalloendopeptidase activity"/>
    <property type="evidence" value="ECO:0000318"/>
    <property type="project" value="GO_Central"/>
</dbReference>
<dbReference type="GO" id="GO:0006518">
    <property type="term" value="P:peptide metabolic process"/>
    <property type="evidence" value="ECO:0000318"/>
    <property type="project" value="GO_Central"/>
</dbReference>
<dbReference type="KEGG" id="mtr:11405457"/>
<evidence type="ECO:0000256" key="2">
    <source>
        <dbReference type="ARBA" id="ARBA00022670"/>
    </source>
</evidence>
<evidence type="ECO:0000256" key="7">
    <source>
        <dbReference type="ARBA" id="ARBA00024603"/>
    </source>
</evidence>
<dbReference type="PANTHER" id="PTHR11804">
    <property type="entry name" value="PROTEASE M3 THIMET OLIGOPEPTIDASE-RELATED"/>
    <property type="match status" value="1"/>
</dbReference>
<reference evidence="12 15" key="2">
    <citation type="journal article" date="2014" name="BMC Genomics">
        <title>An improved genome release (version Mt4.0) for the model legume Medicago truncatula.</title>
        <authorList>
            <person name="Tang H."/>
            <person name="Krishnakumar V."/>
            <person name="Bidwell S."/>
            <person name="Rosen B."/>
            <person name="Chan A."/>
            <person name="Zhou S."/>
            <person name="Gentzbittel L."/>
            <person name="Childs K.L."/>
            <person name="Yandell M."/>
            <person name="Gundlach H."/>
            <person name="Mayer K.F."/>
            <person name="Schwartz D.C."/>
            <person name="Town C.D."/>
        </authorList>
    </citation>
    <scope>GENOME REANNOTATION</scope>
    <source>
        <strain evidence="12">A17</strain>
        <strain evidence="14 15">cv. Jemalong A17</strain>
    </source>
</reference>
<dbReference type="SUPFAM" id="SSF55486">
    <property type="entry name" value="Metalloproteases ('zincins'), catalytic domain"/>
    <property type="match status" value="1"/>
</dbReference>
<dbReference type="AlphaFoldDB" id="G7KGF6"/>
<dbReference type="FunFam" id="1.10.1370.40:FF:000005">
    <property type="entry name" value="Organellar oligopeptidase A, chloroplastic/mitochondrial"/>
    <property type="match status" value="1"/>
</dbReference>
<dbReference type="Gramene" id="rna29975">
    <property type="protein sequence ID" value="RHN54878.1"/>
    <property type="gene ID" value="gene29975"/>
</dbReference>
<evidence type="ECO:0000259" key="10">
    <source>
        <dbReference type="Pfam" id="PF01432"/>
    </source>
</evidence>
<dbReference type="FunFam" id="1.10.1370.40:FF:000006">
    <property type="entry name" value="Organellar oligopeptidase A, chloroplastic/mitochondrial"/>
    <property type="match status" value="1"/>
</dbReference>
<keyword evidence="5 9" id="KW-0862">Zinc</keyword>
<dbReference type="Pfam" id="PF01432">
    <property type="entry name" value="Peptidase_M3"/>
    <property type="match status" value="1"/>
</dbReference>
<dbReference type="InterPro" id="IPR045666">
    <property type="entry name" value="OpdA_N"/>
</dbReference>
<dbReference type="Pfam" id="PF19310">
    <property type="entry name" value="TOP_N"/>
    <property type="match status" value="1"/>
</dbReference>
<evidence type="ECO:0000313" key="13">
    <source>
        <dbReference type="EMBL" id="RHN54878.1"/>
    </source>
</evidence>
<reference evidence="14" key="3">
    <citation type="submission" date="2015-04" db="UniProtKB">
        <authorList>
            <consortium name="EnsemblPlants"/>
        </authorList>
    </citation>
    <scope>IDENTIFICATION</scope>
    <source>
        <strain evidence="14">cv. Jemalong A17</strain>
    </source>
</reference>
<keyword evidence="2 9" id="KW-0645">Protease</keyword>
<dbReference type="ExpressionAtlas" id="G7KGF6">
    <property type="expression patterns" value="differential"/>
</dbReference>
<dbReference type="EnsemblPlants" id="AES95911">
    <property type="protein sequence ID" value="AES95911"/>
    <property type="gene ID" value="MTR_5g030940"/>
</dbReference>
<dbReference type="PaxDb" id="3880-AES95911"/>
<reference evidence="13" key="4">
    <citation type="journal article" date="2018" name="Nat. Plants">
        <title>Whole-genome landscape of Medicago truncatula symbiotic genes.</title>
        <authorList>
            <person name="Pecrix Y."/>
            <person name="Gamas P."/>
            <person name="Carrere S."/>
        </authorList>
    </citation>
    <scope>NUCLEOTIDE SEQUENCE</scope>
    <source>
        <tissue evidence="13">Leaves</tissue>
    </source>
</reference>
<feature type="domain" description="Peptidase M3A/M3B catalytic" evidence="10">
    <location>
        <begin position="322"/>
        <end position="782"/>
    </location>
</feature>
<sequence>MRHEALIGLLLISNMLMATRLTLTFSLSRSSRSRIHPLLKRTSCSFFNPKHSHKSLPCPLWSSSFSFCIDSLHKSTSPSFTCSASSMAASALDVEANPLLKEFVFPPFDVVEAKHVRPGIRALLEKLERDLEELERSVEPSWPKLVEPLEKIVDRLAVVWGMVNHLKAVKDNSELRSAIEDVQAEKVKFQLRLGQSKPLYNAFKAIQDSPDWKTLSDARKRIVENQIKEAVLNGVSLEDDKREQFNKIEQELERLSEKFGENVLDATKKFEKLITDKKEIEGLPATALGLAAQSAVSKGHENATAENGPWVITLDAPSYIAVMQHARNRSLREEVYRAYLTRASSGDLDNTKLIEQILKLRLEKAKLLNYNNYAEVSMATKMATVDKAEELLEKLRKASWDAAVQDMEDLKKFSKDQGALEADDLTHWDVSFWSERLRESKYDINEEELRPFFSLPNVMDGLFDLAKTLFGIEIESADGLAPVWNNDVKFFCVKDSSGSPVAYFYFDPYSRPSEKRQGAWMDEVVARSRVLSPDGNSSRLPVAHMVCNQTPPVGSKPSLMTFREVETVFHEFGHALQHMLTREDEGLVAGIRGIEWDAVELPSQFMENWCYHKKTLMGIAKHFETGETLPEEVYQKLVAARTFRAGTQSLRQIKFATVDLELHTKYVPGGQESIYDVDRRVSEKTQVIPPLPEDRFLCSFSHIFAGGYAAGYYSYKWAEVLSADAFSAFEDAGLDNNKAVIETGHKFRETILALGGGKPPLEVFVQFRGREPTPDALLRHNGLIAA</sequence>
<dbReference type="InterPro" id="IPR001567">
    <property type="entry name" value="Pept_M3A_M3B_dom"/>
</dbReference>
<gene>
    <name evidence="14" type="primary">11405457</name>
    <name evidence="12" type="ordered locus">MTR_5g030940</name>
    <name evidence="13" type="ORF">MtrunA17_Chr5g0411651</name>
</gene>
<evidence type="ECO:0000259" key="11">
    <source>
        <dbReference type="Pfam" id="PF19310"/>
    </source>
</evidence>
<evidence type="ECO:0000256" key="9">
    <source>
        <dbReference type="RuleBase" id="RU003435"/>
    </source>
</evidence>
<evidence type="ECO:0000256" key="3">
    <source>
        <dbReference type="ARBA" id="ARBA00022723"/>
    </source>
</evidence>
<comment type="similarity">
    <text evidence="1 9">Belongs to the peptidase M3 family.</text>
</comment>
<protein>
    <recommendedName>
        <fullName evidence="8">oligopeptidase A</fullName>
        <ecNumber evidence="8">3.4.24.70</ecNumber>
    </recommendedName>
</protein>